<gene>
    <name evidence="2" type="ordered locus">AALP_Aa8g433800</name>
</gene>
<dbReference type="OrthoDB" id="1108788at2759"/>
<dbReference type="Proteomes" id="UP000029120">
    <property type="component" value="Chromosome 8"/>
</dbReference>
<sequence length="277" mass="32286">MKGGIYSLERVGKKNFHEICSERMVLEWEPFCVETSDDLRGVLWVDEDKQELEFDTSHYVGFCKTGDDHYREITTRLHVRRESQGVHDMVLKGYTLYIFTTRQYIRILDLSAHDGFEDESDSYRHLLHPPVIESGTGTEFFIPCRNIAVTRSEDVLLVCTLPYKDSTSTRHRIFRFFKRDPNEDPTRLRPTPLLEVDSLGDEALLLDSGITVPADQTLGIEPNSIYFTRDDRIRRKNLDKTLECPYICVYNLATKTLKRFPHLSELNLKDALWFLPS</sequence>
<evidence type="ECO:0000259" key="1">
    <source>
        <dbReference type="Pfam" id="PF03478"/>
    </source>
</evidence>
<protein>
    <recommendedName>
        <fullName evidence="1">KIB1-4 beta-propeller domain-containing protein</fullName>
    </recommendedName>
</protein>
<dbReference type="InterPro" id="IPR050942">
    <property type="entry name" value="F-box_BR-signaling"/>
</dbReference>
<evidence type="ECO:0000313" key="2">
    <source>
        <dbReference type="EMBL" id="KFK27818.1"/>
    </source>
</evidence>
<organism evidence="2 3">
    <name type="scientific">Arabis alpina</name>
    <name type="common">Alpine rock-cress</name>
    <dbReference type="NCBI Taxonomy" id="50452"/>
    <lineage>
        <taxon>Eukaryota</taxon>
        <taxon>Viridiplantae</taxon>
        <taxon>Streptophyta</taxon>
        <taxon>Embryophyta</taxon>
        <taxon>Tracheophyta</taxon>
        <taxon>Spermatophyta</taxon>
        <taxon>Magnoliopsida</taxon>
        <taxon>eudicotyledons</taxon>
        <taxon>Gunneridae</taxon>
        <taxon>Pentapetalae</taxon>
        <taxon>rosids</taxon>
        <taxon>malvids</taxon>
        <taxon>Brassicales</taxon>
        <taxon>Brassicaceae</taxon>
        <taxon>Arabideae</taxon>
        <taxon>Arabis</taxon>
    </lineage>
</organism>
<feature type="domain" description="KIB1-4 beta-propeller" evidence="1">
    <location>
        <begin position="23"/>
        <end position="251"/>
    </location>
</feature>
<dbReference type="EMBL" id="CM002876">
    <property type="protein sequence ID" value="KFK27818.1"/>
    <property type="molecule type" value="Genomic_DNA"/>
</dbReference>
<dbReference type="InterPro" id="IPR005174">
    <property type="entry name" value="KIB1-4_b-propeller"/>
</dbReference>
<keyword evidence="3" id="KW-1185">Reference proteome</keyword>
<name>A0A087GD66_ARAAL</name>
<dbReference type="PANTHER" id="PTHR44259:SF73">
    <property type="entry name" value="F-BOX PROTEIN (DUF295)"/>
    <property type="match status" value="1"/>
</dbReference>
<reference evidence="3" key="1">
    <citation type="journal article" date="2015" name="Nat. Plants">
        <title>Genome expansion of Arabis alpina linked with retrotransposition and reduced symmetric DNA methylation.</title>
        <authorList>
            <person name="Willing E.M."/>
            <person name="Rawat V."/>
            <person name="Mandakova T."/>
            <person name="Maumus F."/>
            <person name="James G.V."/>
            <person name="Nordstroem K.J."/>
            <person name="Becker C."/>
            <person name="Warthmann N."/>
            <person name="Chica C."/>
            <person name="Szarzynska B."/>
            <person name="Zytnicki M."/>
            <person name="Albani M.C."/>
            <person name="Kiefer C."/>
            <person name="Bergonzi S."/>
            <person name="Castaings L."/>
            <person name="Mateos J.L."/>
            <person name="Berns M.C."/>
            <person name="Bujdoso N."/>
            <person name="Piofczyk T."/>
            <person name="de Lorenzo L."/>
            <person name="Barrero-Sicilia C."/>
            <person name="Mateos I."/>
            <person name="Piednoel M."/>
            <person name="Hagmann J."/>
            <person name="Chen-Min-Tao R."/>
            <person name="Iglesias-Fernandez R."/>
            <person name="Schuster S.C."/>
            <person name="Alonso-Blanco C."/>
            <person name="Roudier F."/>
            <person name="Carbonero P."/>
            <person name="Paz-Ares J."/>
            <person name="Davis S.J."/>
            <person name="Pecinka A."/>
            <person name="Quesneville H."/>
            <person name="Colot V."/>
            <person name="Lysak M.A."/>
            <person name="Weigel D."/>
            <person name="Coupland G."/>
            <person name="Schneeberger K."/>
        </authorList>
    </citation>
    <scope>NUCLEOTIDE SEQUENCE [LARGE SCALE GENOMIC DNA]</scope>
    <source>
        <strain evidence="3">cv. Pajares</strain>
    </source>
</reference>
<accession>A0A087GD66</accession>
<evidence type="ECO:0000313" key="3">
    <source>
        <dbReference type="Proteomes" id="UP000029120"/>
    </source>
</evidence>
<proteinExistence type="predicted"/>
<dbReference type="Gramene" id="KFK27818">
    <property type="protein sequence ID" value="KFK27818"/>
    <property type="gene ID" value="AALP_AA8G433800"/>
</dbReference>
<dbReference type="AlphaFoldDB" id="A0A087GD66"/>
<dbReference type="OMA" id="NDAMWFL"/>
<dbReference type="PANTHER" id="PTHR44259">
    <property type="entry name" value="OS07G0183000 PROTEIN-RELATED"/>
    <property type="match status" value="1"/>
</dbReference>
<dbReference type="Pfam" id="PF03478">
    <property type="entry name" value="Beta-prop_KIB1-4"/>
    <property type="match status" value="1"/>
</dbReference>